<organism evidence="3 4">
    <name type="scientific">Tenggerimyces flavus</name>
    <dbReference type="NCBI Taxonomy" id="1708749"/>
    <lineage>
        <taxon>Bacteria</taxon>
        <taxon>Bacillati</taxon>
        <taxon>Actinomycetota</taxon>
        <taxon>Actinomycetes</taxon>
        <taxon>Propionibacteriales</taxon>
        <taxon>Nocardioidaceae</taxon>
        <taxon>Tenggerimyces</taxon>
    </lineage>
</organism>
<sequence length="303" mass="33875">MARFQADRTRFYDGGSLDGSAPPQPGVEPMIVLERVLHPRTGFRLPGERPRMKETFRLERRIAYDARRREGGDLRVVVPASFPTDPPTEEFRSDLTSVPMLFSWLVPRTGSHLPAALLHDGMVHNDDEPASYDAAEPISREDADRIFRDAMGDLGTSFVRRWLMWSAVTLATVMAGVTRTPRPGQTASPRASGNVLWDWYFRVVAVATLLTIAVLGVLATLDFLDSWNVLFWMGEHGALREFLLGAAMAIVVPAVLSLLWLRLWKAGFIAGIALALLFHVTVALALLTFVFHLIEYVAHLRRD</sequence>
<protein>
    <submittedName>
        <fullName evidence="3">DUF1353 domain-containing protein</fullName>
    </submittedName>
</protein>
<reference evidence="4" key="1">
    <citation type="journal article" date="2019" name="Int. J. Syst. Evol. Microbiol.">
        <title>The Global Catalogue of Microorganisms (GCM) 10K type strain sequencing project: providing services to taxonomists for standard genome sequencing and annotation.</title>
        <authorList>
            <consortium name="The Broad Institute Genomics Platform"/>
            <consortium name="The Broad Institute Genome Sequencing Center for Infectious Disease"/>
            <person name="Wu L."/>
            <person name="Ma J."/>
        </authorList>
    </citation>
    <scope>NUCLEOTIDE SEQUENCE [LARGE SCALE GENOMIC DNA]</scope>
    <source>
        <strain evidence="4">CGMCC 4.7241</strain>
    </source>
</reference>
<evidence type="ECO:0000256" key="2">
    <source>
        <dbReference type="SAM" id="Phobius"/>
    </source>
</evidence>
<evidence type="ECO:0000313" key="3">
    <source>
        <dbReference type="EMBL" id="MFC3766493.1"/>
    </source>
</evidence>
<feature type="transmembrane region" description="Helical" evidence="2">
    <location>
        <begin position="242"/>
        <end position="261"/>
    </location>
</feature>
<feature type="region of interest" description="Disordered" evidence="1">
    <location>
        <begin position="1"/>
        <end position="27"/>
    </location>
</feature>
<evidence type="ECO:0000256" key="1">
    <source>
        <dbReference type="SAM" id="MobiDB-lite"/>
    </source>
</evidence>
<keyword evidence="2" id="KW-1133">Transmembrane helix</keyword>
<feature type="transmembrane region" description="Helical" evidence="2">
    <location>
        <begin position="267"/>
        <end position="294"/>
    </location>
</feature>
<dbReference type="RefSeq" id="WP_205121902.1">
    <property type="nucleotide sequence ID" value="NZ_JAFBCM010000001.1"/>
</dbReference>
<feature type="transmembrane region" description="Helical" evidence="2">
    <location>
        <begin position="199"/>
        <end position="221"/>
    </location>
</feature>
<name>A0ABV7YQX8_9ACTN</name>
<evidence type="ECO:0000313" key="4">
    <source>
        <dbReference type="Proteomes" id="UP001595699"/>
    </source>
</evidence>
<proteinExistence type="predicted"/>
<dbReference type="Pfam" id="PF07087">
    <property type="entry name" value="DUF1353"/>
    <property type="match status" value="1"/>
</dbReference>
<dbReference type="EMBL" id="JBHRZH010000055">
    <property type="protein sequence ID" value="MFC3766493.1"/>
    <property type="molecule type" value="Genomic_DNA"/>
</dbReference>
<feature type="transmembrane region" description="Helical" evidence="2">
    <location>
        <begin position="162"/>
        <end position="179"/>
    </location>
</feature>
<comment type="caution">
    <text evidence="3">The sequence shown here is derived from an EMBL/GenBank/DDBJ whole genome shotgun (WGS) entry which is preliminary data.</text>
</comment>
<accession>A0ABV7YQX8</accession>
<feature type="compositionally biased region" description="Basic and acidic residues" evidence="1">
    <location>
        <begin position="1"/>
        <end position="11"/>
    </location>
</feature>
<keyword evidence="2" id="KW-0812">Transmembrane</keyword>
<keyword evidence="4" id="KW-1185">Reference proteome</keyword>
<gene>
    <name evidence="3" type="ORF">ACFOUW_37095</name>
</gene>
<keyword evidence="2" id="KW-0472">Membrane</keyword>
<dbReference type="Proteomes" id="UP001595699">
    <property type="component" value="Unassembled WGS sequence"/>
</dbReference>
<dbReference type="InterPro" id="IPR010767">
    <property type="entry name" value="Phage_CGC-2007_Cje0229"/>
</dbReference>